<feature type="non-terminal residue" evidence="6">
    <location>
        <position position="302"/>
    </location>
</feature>
<dbReference type="EMBL" id="CP045902">
    <property type="protein sequence ID" value="QQP38167.1"/>
    <property type="molecule type" value="Genomic_DNA"/>
</dbReference>
<dbReference type="InterPro" id="IPR003598">
    <property type="entry name" value="Ig_sub2"/>
</dbReference>
<proteinExistence type="predicted"/>
<dbReference type="InterPro" id="IPR007110">
    <property type="entry name" value="Ig-like_dom"/>
</dbReference>
<dbReference type="PANTHER" id="PTHR12231:SF256">
    <property type="entry name" value="NEUROGLIAN"/>
    <property type="match status" value="1"/>
</dbReference>
<dbReference type="SUPFAM" id="SSF48726">
    <property type="entry name" value="Immunoglobulin"/>
    <property type="match status" value="3"/>
</dbReference>
<evidence type="ECO:0000256" key="3">
    <source>
        <dbReference type="ARBA" id="ARBA00023157"/>
    </source>
</evidence>
<accession>A0A7T8GUV4</accession>
<feature type="domain" description="Ig-like" evidence="5">
    <location>
        <begin position="152"/>
        <end position="239"/>
    </location>
</feature>
<evidence type="ECO:0000259" key="5">
    <source>
        <dbReference type="PROSITE" id="PS50835"/>
    </source>
</evidence>
<dbReference type="SMART" id="SM00408">
    <property type="entry name" value="IGc2"/>
    <property type="match status" value="2"/>
</dbReference>
<dbReference type="InterPro" id="IPR036179">
    <property type="entry name" value="Ig-like_dom_sf"/>
</dbReference>
<evidence type="ECO:0000256" key="2">
    <source>
        <dbReference type="ARBA" id="ARBA00022737"/>
    </source>
</evidence>
<name>A0A7T8GUV4_CALRO</name>
<feature type="domain" description="Ig-like" evidence="5">
    <location>
        <begin position="245"/>
        <end position="302"/>
    </location>
</feature>
<dbReference type="InterPro" id="IPR003599">
    <property type="entry name" value="Ig_sub"/>
</dbReference>
<evidence type="ECO:0000256" key="1">
    <source>
        <dbReference type="ARBA" id="ARBA00022729"/>
    </source>
</evidence>
<protein>
    <recommendedName>
        <fullName evidence="5">Ig-like domain-containing protein</fullName>
    </recommendedName>
</protein>
<dbReference type="Pfam" id="PF13895">
    <property type="entry name" value="Ig_2"/>
    <property type="match status" value="1"/>
</dbReference>
<dbReference type="InterPro" id="IPR013783">
    <property type="entry name" value="Ig-like_fold"/>
</dbReference>
<evidence type="ECO:0000313" key="7">
    <source>
        <dbReference type="Proteomes" id="UP000595437"/>
    </source>
</evidence>
<keyword evidence="3" id="KW-1015">Disulfide bond</keyword>
<gene>
    <name evidence="6" type="ORF">FKW44_018670</name>
</gene>
<dbReference type="AlphaFoldDB" id="A0A7T8GUV4"/>
<dbReference type="Proteomes" id="UP000595437">
    <property type="component" value="Chromosome 13"/>
</dbReference>
<keyword evidence="7" id="KW-1185">Reference proteome</keyword>
<dbReference type="InterPro" id="IPR051170">
    <property type="entry name" value="Neural/epithelial_adhesion"/>
</dbReference>
<dbReference type="PROSITE" id="PS50835">
    <property type="entry name" value="IG_LIKE"/>
    <property type="match status" value="3"/>
</dbReference>
<dbReference type="FunFam" id="2.60.40.10:FF:000032">
    <property type="entry name" value="palladin isoform X1"/>
    <property type="match status" value="1"/>
</dbReference>
<keyword evidence="2" id="KW-0677">Repeat</keyword>
<feature type="domain" description="Ig-like" evidence="5">
    <location>
        <begin position="68"/>
        <end position="145"/>
    </location>
</feature>
<keyword evidence="4" id="KW-0393">Immunoglobulin domain</keyword>
<keyword evidence="1" id="KW-0732">Signal</keyword>
<reference evidence="7" key="1">
    <citation type="submission" date="2021-01" db="EMBL/GenBank/DDBJ databases">
        <title>Caligus Genome Assembly.</title>
        <authorList>
            <person name="Gallardo-Escarate C."/>
        </authorList>
    </citation>
    <scope>NUCLEOTIDE SEQUENCE [LARGE SCALE GENOMIC DNA]</scope>
</reference>
<sequence>TLNSSRITVDPEGTLWFSNVTKHDSSEDFLYACSASSYFRNEYKVGNKVHLQVIQSGSNAGLQNKREPVFQYANKRSEIALRGKEMKLWCIFGGTPLPEIRWRKQGGPLPPGRTTLDNYGKTSMPGEYTCEASNGVGIAKSYSISIEVHARPRFIVEPEIAITTEGETVEFLCEADGYPTPSIQWIFNGLKIEKAPHQPNRLISPNRITIKSVAKTDTGNYGCNASNVNGYVYKDVYVNVLDLPPEITVPPEEEALTVDGSTMTLKCETFGAPKPIVKWFRNNEELTGGRYNVQDTGDLLIE</sequence>
<organism evidence="6 7">
    <name type="scientific">Caligus rogercresseyi</name>
    <name type="common">Sea louse</name>
    <dbReference type="NCBI Taxonomy" id="217165"/>
    <lineage>
        <taxon>Eukaryota</taxon>
        <taxon>Metazoa</taxon>
        <taxon>Ecdysozoa</taxon>
        <taxon>Arthropoda</taxon>
        <taxon>Crustacea</taxon>
        <taxon>Multicrustacea</taxon>
        <taxon>Hexanauplia</taxon>
        <taxon>Copepoda</taxon>
        <taxon>Siphonostomatoida</taxon>
        <taxon>Caligidae</taxon>
        <taxon>Caligus</taxon>
    </lineage>
</organism>
<evidence type="ECO:0000256" key="4">
    <source>
        <dbReference type="ARBA" id="ARBA00023319"/>
    </source>
</evidence>
<dbReference type="Gene3D" id="2.60.40.10">
    <property type="entry name" value="Immunoglobulins"/>
    <property type="match status" value="4"/>
</dbReference>
<dbReference type="SMART" id="SM00409">
    <property type="entry name" value="IG"/>
    <property type="match status" value="2"/>
</dbReference>
<evidence type="ECO:0000313" key="6">
    <source>
        <dbReference type="EMBL" id="QQP38167.1"/>
    </source>
</evidence>
<dbReference type="OrthoDB" id="6367231at2759"/>
<dbReference type="Pfam" id="PF13927">
    <property type="entry name" value="Ig_3"/>
    <property type="match status" value="2"/>
</dbReference>
<dbReference type="PANTHER" id="PTHR12231">
    <property type="entry name" value="CTX-RELATED TYPE I TRANSMEMBRANE PROTEIN"/>
    <property type="match status" value="1"/>
</dbReference>